<proteinExistence type="predicted"/>
<dbReference type="STRING" id="446471.Xcel_1823"/>
<dbReference type="Gene3D" id="1.10.10.10">
    <property type="entry name" value="Winged helix-like DNA-binding domain superfamily/Winged helix DNA-binding domain"/>
    <property type="match status" value="1"/>
</dbReference>
<dbReference type="PROSITE" id="PS00622">
    <property type="entry name" value="HTH_LUXR_1"/>
    <property type="match status" value="1"/>
</dbReference>
<dbReference type="Pfam" id="PF00196">
    <property type="entry name" value="GerE"/>
    <property type="match status" value="1"/>
</dbReference>
<dbReference type="RefSeq" id="WP_012878585.1">
    <property type="nucleotide sequence ID" value="NC_013530.1"/>
</dbReference>
<sequence length="846" mass="89713">MDFVTTASECLTQGVSVEIVGRPGSGRSILLDSVAATLHGAGHRVVRIRGIGALRERPMGALVPTVPGLGRQSSIADAVGHLTAELAGGGFLVVDDADDLDDVTAGVIVAVRESVRAPVLIGRRTAGRPPEHVRRMVAGAVPGIRHVLRPLTFDALRALLEAHLGGPIDWRTMASLATMSGGLPGLARVIALVSRMTGALTDVDGLWTASGPLWSAELGQAIDALLVDASDEDVEALTLLAVAGSFRVDDARSLVSAKRLERLCELGLIDVVEGSGGGSVALSPPVIGEYLREQCTTATRAAVRDRLSRVGLRLPPALLTDRHPTVAVEDALVSHTLADHQTAAARERLAVWEDAPTATNAAALIEALFQTSSFVADPDDIRARTDASGCSEEARAMAETFYAVYQWLVRRDPDRCRALLDDVVRTFPAVCGIARSTRAYLQVFDEGISPQLLTDLRAGAAQDGANEVEMSAFAQVVAATGGTRQALSALDRLVPETAFVADKCRVLVGVCLLLDGRVKEALRWATDGLQDAQLDRSTGAFQGHAYVVALATTVKGGLSELERVASLAMTLTGGSELHAHYLAGVAGVTAARRRWLGLEGIAARTCDFGRTERQGIFPFAFSASGCAEDLACDTLWCQVDNAVRKGYLAAASFAAVEAAEQDPDADRLARVEAVLLTQESPFLTDLVRLARAVVDRDTGALAEIGHAFAARDAWLYVVRAGLQRAYALREAGDNRGAAVEVAALWKGVVPQTNGLDGMFATYVQRLELSPRELEIARFAVSGRSAVDIANALVLSVRTVEHHLLNTYRKVGVDSREGLRAAFHTWLRSAHGPTPAPAELTVSAGRR</sequence>
<dbReference type="InterPro" id="IPR016032">
    <property type="entry name" value="Sig_transdc_resp-reg_C-effctor"/>
</dbReference>
<keyword evidence="2" id="KW-0238">DNA-binding</keyword>
<dbReference type="OrthoDB" id="3751684at2"/>
<name>D1BT01_XYLCX</name>
<evidence type="ECO:0000313" key="5">
    <source>
        <dbReference type="EMBL" id="ACZ30843.1"/>
    </source>
</evidence>
<dbReference type="GO" id="GO:0003677">
    <property type="term" value="F:DNA binding"/>
    <property type="evidence" value="ECO:0007669"/>
    <property type="project" value="UniProtKB-KW"/>
</dbReference>
<dbReference type="SUPFAM" id="SSF52540">
    <property type="entry name" value="P-loop containing nucleoside triphosphate hydrolases"/>
    <property type="match status" value="1"/>
</dbReference>
<dbReference type="InterPro" id="IPR036388">
    <property type="entry name" value="WH-like_DNA-bd_sf"/>
</dbReference>
<dbReference type="PRINTS" id="PR00038">
    <property type="entry name" value="HTHLUXR"/>
</dbReference>
<evidence type="ECO:0000259" key="4">
    <source>
        <dbReference type="PROSITE" id="PS50043"/>
    </source>
</evidence>
<evidence type="ECO:0000256" key="1">
    <source>
        <dbReference type="ARBA" id="ARBA00023015"/>
    </source>
</evidence>
<dbReference type="SUPFAM" id="SSF46894">
    <property type="entry name" value="C-terminal effector domain of the bipartite response regulators"/>
    <property type="match status" value="1"/>
</dbReference>
<dbReference type="HOGENOM" id="CLU_015308_1_0_11"/>
<keyword evidence="6" id="KW-1185">Reference proteome</keyword>
<gene>
    <name evidence="5" type="ordered locus">Xcel_1823</name>
</gene>
<dbReference type="GO" id="GO:0006355">
    <property type="term" value="P:regulation of DNA-templated transcription"/>
    <property type="evidence" value="ECO:0007669"/>
    <property type="project" value="InterPro"/>
</dbReference>
<dbReference type="Proteomes" id="UP000002255">
    <property type="component" value="Chromosome"/>
</dbReference>
<dbReference type="InterPro" id="IPR027417">
    <property type="entry name" value="P-loop_NTPase"/>
</dbReference>
<dbReference type="InterPro" id="IPR000792">
    <property type="entry name" value="Tscrpt_reg_LuxR_C"/>
</dbReference>
<evidence type="ECO:0000313" key="6">
    <source>
        <dbReference type="Proteomes" id="UP000002255"/>
    </source>
</evidence>
<reference evidence="5 6" key="2">
    <citation type="journal article" date="2010" name="Stand. Genomic Sci.">
        <title>Complete genome sequence of Xylanimonas cellulosilytica type strain (XIL07).</title>
        <authorList>
            <person name="Foster B."/>
            <person name="Pukall R."/>
            <person name="Abt B."/>
            <person name="Nolan M."/>
            <person name="Glavina Del Rio T."/>
            <person name="Chen F."/>
            <person name="Lucas S."/>
            <person name="Tice H."/>
            <person name="Pitluck S."/>
            <person name="Cheng J.-F."/>
            <person name="Chertkov O."/>
            <person name="Brettin T."/>
            <person name="Han C."/>
            <person name="Detter J.C."/>
            <person name="Bruce D."/>
            <person name="Goodwin L."/>
            <person name="Ivanova N."/>
            <person name="Mavromatis K."/>
            <person name="Pati A."/>
            <person name="Mikhailova N."/>
            <person name="Chen A."/>
            <person name="Palaniappan K."/>
            <person name="Land M."/>
            <person name="Hauser L."/>
            <person name="Chang Y.-J."/>
            <person name="Jeffries C.D."/>
            <person name="Chain P."/>
            <person name="Rohde M."/>
            <person name="Goeker M."/>
            <person name="Bristow J."/>
            <person name="Eisen J.A."/>
            <person name="Markowitz V."/>
            <person name="Hugenholtz P."/>
            <person name="Kyrpides N.C."/>
            <person name="Klenk H.-P."/>
            <person name="Lapidus A."/>
        </authorList>
    </citation>
    <scope>NUCLEOTIDE SEQUENCE [LARGE SCALE GENOMIC DNA]</scope>
    <source>
        <strain evidence="6">DSM 15894 / CECT 5975 / LMG 20990 / XIL07</strain>
    </source>
</reference>
<dbReference type="PANTHER" id="PTHR44688:SF16">
    <property type="entry name" value="DNA-BINDING TRANSCRIPTIONAL ACTIVATOR DEVR_DOSR"/>
    <property type="match status" value="1"/>
</dbReference>
<keyword evidence="3" id="KW-0804">Transcription</keyword>
<dbReference type="EMBL" id="CP001821">
    <property type="protein sequence ID" value="ACZ30843.1"/>
    <property type="molecule type" value="Genomic_DNA"/>
</dbReference>
<reference evidence="6" key="1">
    <citation type="submission" date="2009-11" db="EMBL/GenBank/DDBJ databases">
        <title>The complete chromosome of Xylanimonas cellulosilytica DSM 15894.</title>
        <authorList>
            <consortium name="US DOE Joint Genome Institute (JGI-PGF)"/>
            <person name="Lucas S."/>
            <person name="Copeland A."/>
            <person name="Lapidus A."/>
            <person name="Glavina del Rio T."/>
            <person name="Dalin E."/>
            <person name="Tice H."/>
            <person name="Bruce D."/>
            <person name="Goodwin L."/>
            <person name="Pitluck S."/>
            <person name="Kyrpides N."/>
            <person name="Mavromatis K."/>
            <person name="Ivanova N."/>
            <person name="Mikhailova N."/>
            <person name="Foster B."/>
            <person name="Clum A."/>
            <person name="Brettin T."/>
            <person name="Detter J.C."/>
            <person name="Han C."/>
            <person name="Larimer F."/>
            <person name="Land M."/>
            <person name="Hauser L."/>
            <person name="Markowitz V."/>
            <person name="Cheng J.F."/>
            <person name="Hugenholtz P."/>
            <person name="Woyke T."/>
            <person name="Wu D."/>
            <person name="Gehrich-Schroeter G."/>
            <person name="Schneider S."/>
            <person name="Pukall S.R."/>
            <person name="Klenk H.P."/>
            <person name="Eisen J.A."/>
        </authorList>
    </citation>
    <scope>NUCLEOTIDE SEQUENCE [LARGE SCALE GENOMIC DNA]</scope>
    <source>
        <strain evidence="6">DSM 15894 / CECT 5975 / LMG 20990 / XIL07</strain>
    </source>
</reference>
<dbReference type="KEGG" id="xce:Xcel_1823"/>
<dbReference type="AlphaFoldDB" id="D1BT01"/>
<dbReference type="SMART" id="SM00421">
    <property type="entry name" value="HTH_LUXR"/>
    <property type="match status" value="1"/>
</dbReference>
<dbReference type="CDD" id="cd06170">
    <property type="entry name" value="LuxR_C_like"/>
    <property type="match status" value="1"/>
</dbReference>
<keyword evidence="1" id="KW-0805">Transcription regulation</keyword>
<dbReference type="eggNOG" id="COG2197">
    <property type="taxonomic scope" value="Bacteria"/>
</dbReference>
<dbReference type="PANTHER" id="PTHR44688">
    <property type="entry name" value="DNA-BINDING TRANSCRIPTIONAL ACTIVATOR DEVR_DOSR"/>
    <property type="match status" value="1"/>
</dbReference>
<protein>
    <submittedName>
        <fullName evidence="5">Transcriptional regulator, LuxR family</fullName>
    </submittedName>
</protein>
<organism evidence="5 6">
    <name type="scientific">Xylanimonas cellulosilytica (strain DSM 15894 / JCM 12276 / CECT 5975 / KCTC 9989 / LMG 20990 / NBRC 107835 / XIL07)</name>
    <dbReference type="NCBI Taxonomy" id="446471"/>
    <lineage>
        <taxon>Bacteria</taxon>
        <taxon>Bacillati</taxon>
        <taxon>Actinomycetota</taxon>
        <taxon>Actinomycetes</taxon>
        <taxon>Micrococcales</taxon>
        <taxon>Promicromonosporaceae</taxon>
        <taxon>Xylanimonas</taxon>
    </lineage>
</organism>
<evidence type="ECO:0000256" key="3">
    <source>
        <dbReference type="ARBA" id="ARBA00023163"/>
    </source>
</evidence>
<accession>D1BT01</accession>
<dbReference type="PROSITE" id="PS50043">
    <property type="entry name" value="HTH_LUXR_2"/>
    <property type="match status" value="1"/>
</dbReference>
<evidence type="ECO:0000256" key="2">
    <source>
        <dbReference type="ARBA" id="ARBA00023125"/>
    </source>
</evidence>
<feature type="domain" description="HTH luxR-type" evidence="4">
    <location>
        <begin position="761"/>
        <end position="826"/>
    </location>
</feature>